<dbReference type="GO" id="GO:0000398">
    <property type="term" value="P:mRNA splicing, via spliceosome"/>
    <property type="evidence" value="ECO:0007669"/>
    <property type="project" value="InterPro"/>
</dbReference>
<organism evidence="2 3">
    <name type="scientific">Protomyces lactucae-debilis</name>
    <dbReference type="NCBI Taxonomy" id="2754530"/>
    <lineage>
        <taxon>Eukaryota</taxon>
        <taxon>Fungi</taxon>
        <taxon>Dikarya</taxon>
        <taxon>Ascomycota</taxon>
        <taxon>Taphrinomycotina</taxon>
        <taxon>Taphrinomycetes</taxon>
        <taxon>Taphrinales</taxon>
        <taxon>Protomycetaceae</taxon>
        <taxon>Protomyces</taxon>
    </lineage>
</organism>
<dbReference type="Pfam" id="PF03660">
    <property type="entry name" value="PHF5"/>
    <property type="match status" value="1"/>
</dbReference>
<dbReference type="GeneID" id="63788490"/>
<proteinExistence type="inferred from homology"/>
<evidence type="ECO:0000313" key="3">
    <source>
        <dbReference type="Proteomes" id="UP000193685"/>
    </source>
</evidence>
<reference evidence="2 3" key="1">
    <citation type="submission" date="2016-07" db="EMBL/GenBank/DDBJ databases">
        <title>Pervasive Adenine N6-methylation of Active Genes in Fungi.</title>
        <authorList>
            <consortium name="DOE Joint Genome Institute"/>
            <person name="Mondo S.J."/>
            <person name="Dannebaum R.O."/>
            <person name="Kuo R.C."/>
            <person name="Labutti K."/>
            <person name="Haridas S."/>
            <person name="Kuo A."/>
            <person name="Salamov A."/>
            <person name="Ahrendt S.R."/>
            <person name="Lipzen A."/>
            <person name="Sullivan W."/>
            <person name="Andreopoulos W.B."/>
            <person name="Clum A."/>
            <person name="Lindquist E."/>
            <person name="Daum C."/>
            <person name="Ramamoorthy G.K."/>
            <person name="Gryganskyi A."/>
            <person name="Culley D."/>
            <person name="Magnuson J.K."/>
            <person name="James T.Y."/>
            <person name="O'Malley M.A."/>
            <person name="Stajich J.E."/>
            <person name="Spatafora J.W."/>
            <person name="Visel A."/>
            <person name="Grigoriev I.V."/>
        </authorList>
    </citation>
    <scope>NUCLEOTIDE SEQUENCE [LARGE SCALE GENOMIC DNA]</scope>
    <source>
        <strain evidence="2 3">12-1054</strain>
    </source>
</reference>
<evidence type="ECO:0000256" key="1">
    <source>
        <dbReference type="ARBA" id="ARBA00008626"/>
    </source>
</evidence>
<dbReference type="EMBL" id="MCFI01000005">
    <property type="protein sequence ID" value="ORY84816.1"/>
    <property type="molecule type" value="Genomic_DNA"/>
</dbReference>
<dbReference type="PANTHER" id="PTHR13120">
    <property type="entry name" value="PHD FINGER-LIKE DOMAIN-CONTAINING PROTEIN 5A"/>
    <property type="match status" value="1"/>
</dbReference>
<name>A0A1Y2FNM1_PROLT</name>
<dbReference type="PIRSF" id="PIRSF016468">
    <property type="entry name" value="PHF5"/>
    <property type="match status" value="1"/>
</dbReference>
<dbReference type="InterPro" id="IPR005345">
    <property type="entry name" value="PHF5"/>
</dbReference>
<dbReference type="OMA" id="AYYCWEC"/>
<sequence length="113" mass="12540">MSKHHPDLVMCKKQPGIALGRLCAKCDGKCVVCDSYVRPQTQVRTCDECAFGRDANKCLICGGEGISDAYYCAACTRLENDRNGCPKIINLSSSSRDLFYEKKKRQKSAYSFA</sequence>
<keyword evidence="3" id="KW-1185">Reference proteome</keyword>
<evidence type="ECO:0000313" key="2">
    <source>
        <dbReference type="EMBL" id="ORY84816.1"/>
    </source>
</evidence>
<accession>A0A1Y2FNM1</accession>
<dbReference type="STRING" id="56484.A0A1Y2FNM1"/>
<comment type="caution">
    <text evidence="2">The sequence shown here is derived from an EMBL/GenBank/DDBJ whole genome shotgun (WGS) entry which is preliminary data.</text>
</comment>
<dbReference type="OrthoDB" id="10248186at2759"/>
<dbReference type="Proteomes" id="UP000193685">
    <property type="component" value="Unassembled WGS sequence"/>
</dbReference>
<dbReference type="AlphaFoldDB" id="A0A1Y2FNM1"/>
<dbReference type="RefSeq" id="XP_040726599.1">
    <property type="nucleotide sequence ID" value="XM_040871891.1"/>
</dbReference>
<protein>
    <submittedName>
        <fullName evidence="2">PHF5-like protein</fullName>
    </submittedName>
</protein>
<comment type="similarity">
    <text evidence="1">Belongs to the PHF5 family.</text>
</comment>
<gene>
    <name evidence="2" type="ORF">BCR37DRAFT_402157</name>
</gene>